<comment type="caution">
    <text evidence="7">The sequence shown here is derived from an EMBL/GenBank/DDBJ whole genome shotgun (WGS) entry which is preliminary data.</text>
</comment>
<dbReference type="GO" id="GO:0006508">
    <property type="term" value="P:proteolysis"/>
    <property type="evidence" value="ECO:0007669"/>
    <property type="project" value="UniProtKB-KW"/>
</dbReference>
<dbReference type="InterPro" id="IPR033124">
    <property type="entry name" value="Ser_caboxypep_his_AS"/>
</dbReference>
<protein>
    <submittedName>
        <fullName evidence="7">Serine carboxypeptidase-like 18 isoform X1</fullName>
    </submittedName>
</protein>
<name>A0A8S0SQJ3_OLEEU</name>
<dbReference type="SUPFAM" id="SSF53474">
    <property type="entry name" value="alpha/beta-Hydrolases"/>
    <property type="match status" value="1"/>
</dbReference>
<dbReference type="InterPro" id="IPR029058">
    <property type="entry name" value="AB_hydrolase_fold"/>
</dbReference>
<evidence type="ECO:0000256" key="6">
    <source>
        <dbReference type="SAM" id="SignalP"/>
    </source>
</evidence>
<dbReference type="GO" id="GO:0019748">
    <property type="term" value="P:secondary metabolic process"/>
    <property type="evidence" value="ECO:0007669"/>
    <property type="project" value="TreeGrafter"/>
</dbReference>
<proteinExistence type="inferred from homology"/>
<dbReference type="PANTHER" id="PTHR11802:SF224">
    <property type="entry name" value="SERINE CARBOXYPEPTIDASE-LIKE 7 ISOFORM X1"/>
    <property type="match status" value="1"/>
</dbReference>
<feature type="chain" id="PRO_5035733154" evidence="6">
    <location>
        <begin position="25"/>
        <end position="477"/>
    </location>
</feature>
<dbReference type="Gramene" id="OE9A121409T2">
    <property type="protein sequence ID" value="OE9A121409C2"/>
    <property type="gene ID" value="OE9A121409"/>
</dbReference>
<keyword evidence="3" id="KW-0645">Protease</keyword>
<dbReference type="Gene3D" id="3.40.50.12670">
    <property type="match status" value="1"/>
</dbReference>
<evidence type="ECO:0000256" key="2">
    <source>
        <dbReference type="ARBA" id="ARBA00022645"/>
    </source>
</evidence>
<comment type="similarity">
    <text evidence="1">Belongs to the peptidase S10 family.</text>
</comment>
<dbReference type="FunFam" id="3.40.50.12670:FF:000002">
    <property type="entry name" value="Carboxypeptidase"/>
    <property type="match status" value="1"/>
</dbReference>
<dbReference type="GO" id="GO:0016747">
    <property type="term" value="F:acyltransferase activity, transferring groups other than amino-acyl groups"/>
    <property type="evidence" value="ECO:0007669"/>
    <property type="project" value="TreeGrafter"/>
</dbReference>
<keyword evidence="8" id="KW-1185">Reference proteome</keyword>
<reference evidence="7 8" key="1">
    <citation type="submission" date="2019-12" db="EMBL/GenBank/DDBJ databases">
        <authorList>
            <person name="Alioto T."/>
            <person name="Alioto T."/>
            <person name="Gomez Garrido J."/>
        </authorList>
    </citation>
    <scope>NUCLEOTIDE SEQUENCE [LARGE SCALE GENOMIC DNA]</scope>
</reference>
<dbReference type="PRINTS" id="PR00724">
    <property type="entry name" value="CRBOXYPTASEC"/>
</dbReference>
<keyword evidence="4" id="KW-0378">Hydrolase</keyword>
<dbReference type="Proteomes" id="UP000594638">
    <property type="component" value="Unassembled WGS sequence"/>
</dbReference>
<evidence type="ECO:0000256" key="3">
    <source>
        <dbReference type="ARBA" id="ARBA00022670"/>
    </source>
</evidence>
<evidence type="ECO:0000256" key="5">
    <source>
        <dbReference type="ARBA" id="ARBA00023180"/>
    </source>
</evidence>
<evidence type="ECO:0000313" key="8">
    <source>
        <dbReference type="Proteomes" id="UP000594638"/>
    </source>
</evidence>
<accession>A0A8S0SQJ3</accession>
<dbReference type="PANTHER" id="PTHR11802">
    <property type="entry name" value="SERINE PROTEASE FAMILY S10 SERINE CARBOXYPEPTIDASE"/>
    <property type="match status" value="1"/>
</dbReference>
<evidence type="ECO:0000256" key="1">
    <source>
        <dbReference type="ARBA" id="ARBA00009431"/>
    </source>
</evidence>
<dbReference type="EMBL" id="CACTIH010005477">
    <property type="protein sequence ID" value="CAA2994616.1"/>
    <property type="molecule type" value="Genomic_DNA"/>
</dbReference>
<evidence type="ECO:0000256" key="4">
    <source>
        <dbReference type="ARBA" id="ARBA00022801"/>
    </source>
</evidence>
<dbReference type="PROSITE" id="PS00560">
    <property type="entry name" value="CARBOXYPEPT_SER_HIS"/>
    <property type="match status" value="1"/>
</dbReference>
<keyword evidence="5" id="KW-0325">Glycoprotein</keyword>
<dbReference type="AlphaFoldDB" id="A0A8S0SQJ3"/>
<gene>
    <name evidence="7" type="ORF">OLEA9_A121409</name>
</gene>
<sequence>MYPRLIWLKCATLLLLVFCWKALSHNVVETLPGFPGKLPFRLETGYIGVGESEEVQLFYYFIESERNPKDDPLLIWLTGGPGCSGLSALIYEMGPFTIDYANSSGSLPALEYNPYSWTKVANIIYIDQPAGSGYSYAKTWEAYNTNDTLSAAYTYEFLRKWLIYHPKYLESPLYIGGESYCGLVVPLVVNNIYNAIEAGSQPPLNMKGYVQGNPATNKYWDTNEKIPYAHRMGLLSDSLFKLVKESCKGNYVHADPNNVPCQKNLERVAECLDKIPTHNILEPWCSLMSNKRDLLSWDSSFEEETKDLLLSMNPSKRSWCRPDNYLYSYIWANDISVQKALHVSEGTIKEWLRCNMSMHYRPGKQHGSYMFDVQSTVEYHRNFTHKHCRALIFSGDHDMVVPHTSTEGWIDSLNLTVQSDWKPWFVEGQVAGYTEQYSHNDYQLTYATVKGAGHTAPEYKPVQCFAMIERWFSELPL</sequence>
<feature type="signal peptide" evidence="6">
    <location>
        <begin position="1"/>
        <end position="24"/>
    </location>
</feature>
<dbReference type="Gene3D" id="3.40.50.1820">
    <property type="entry name" value="alpha/beta hydrolase"/>
    <property type="match status" value="1"/>
</dbReference>
<keyword evidence="2 7" id="KW-0121">Carboxypeptidase</keyword>
<organism evidence="7 8">
    <name type="scientific">Olea europaea subsp. europaea</name>
    <dbReference type="NCBI Taxonomy" id="158383"/>
    <lineage>
        <taxon>Eukaryota</taxon>
        <taxon>Viridiplantae</taxon>
        <taxon>Streptophyta</taxon>
        <taxon>Embryophyta</taxon>
        <taxon>Tracheophyta</taxon>
        <taxon>Spermatophyta</taxon>
        <taxon>Magnoliopsida</taxon>
        <taxon>eudicotyledons</taxon>
        <taxon>Gunneridae</taxon>
        <taxon>Pentapetalae</taxon>
        <taxon>asterids</taxon>
        <taxon>lamiids</taxon>
        <taxon>Lamiales</taxon>
        <taxon>Oleaceae</taxon>
        <taxon>Oleeae</taxon>
        <taxon>Olea</taxon>
    </lineage>
</organism>
<dbReference type="OrthoDB" id="901533at2759"/>
<dbReference type="Pfam" id="PF00450">
    <property type="entry name" value="Peptidase_S10"/>
    <property type="match status" value="1"/>
</dbReference>
<dbReference type="GO" id="GO:0004185">
    <property type="term" value="F:serine-type carboxypeptidase activity"/>
    <property type="evidence" value="ECO:0007669"/>
    <property type="project" value="InterPro"/>
</dbReference>
<dbReference type="InterPro" id="IPR001563">
    <property type="entry name" value="Peptidase_S10"/>
</dbReference>
<keyword evidence="6" id="KW-0732">Signal</keyword>
<evidence type="ECO:0000313" key="7">
    <source>
        <dbReference type="EMBL" id="CAA2994616.1"/>
    </source>
</evidence>
<dbReference type="FunFam" id="3.40.50.1820:FF:000072">
    <property type="entry name" value="Serine carboxypeptidase-like 19"/>
    <property type="match status" value="1"/>
</dbReference>